<evidence type="ECO:0000256" key="1">
    <source>
        <dbReference type="SAM" id="MobiDB-lite"/>
    </source>
</evidence>
<comment type="caution">
    <text evidence="2">The sequence shown here is derived from an EMBL/GenBank/DDBJ whole genome shotgun (WGS) entry which is preliminary data.</text>
</comment>
<dbReference type="Proteomes" id="UP001162131">
    <property type="component" value="Unassembled WGS sequence"/>
</dbReference>
<dbReference type="AlphaFoldDB" id="A0AAU9J6D8"/>
<name>A0AAU9J6D8_9CILI</name>
<evidence type="ECO:0000313" key="2">
    <source>
        <dbReference type="EMBL" id="CAG9317292.1"/>
    </source>
</evidence>
<accession>A0AAU9J6D8</accession>
<organism evidence="2 3">
    <name type="scientific">Blepharisma stoltei</name>
    <dbReference type="NCBI Taxonomy" id="1481888"/>
    <lineage>
        <taxon>Eukaryota</taxon>
        <taxon>Sar</taxon>
        <taxon>Alveolata</taxon>
        <taxon>Ciliophora</taxon>
        <taxon>Postciliodesmatophora</taxon>
        <taxon>Heterotrichea</taxon>
        <taxon>Heterotrichida</taxon>
        <taxon>Blepharismidae</taxon>
        <taxon>Blepharisma</taxon>
    </lineage>
</organism>
<feature type="region of interest" description="Disordered" evidence="1">
    <location>
        <begin position="329"/>
        <end position="351"/>
    </location>
</feature>
<sequence length="464" mass="53095">MGCCSSHPVSNFSSRDKHLSCEEQYLISYTNSIIFSSFYFDDLYTKAIKFTEEKINKEDLKNFFSEAKIKISLLEPGSSTSAMLQKMCEDNCYDVKSLKLSLILLGKGKSYDKCIKVFEVYNLNEKSFLNKRTLLTILHDLVEIIEMIFPENVDDSPTVVRSYIKDYCNRFLNEKLRTFDKIIKIAFKDSHEILCEDFLKILETNYALTLLFEANGLRFLLTDEVISHETSTLFNEMYPKTNKNASLHNLFTTSPSDRNIEGKTYAKNVKNYSIQVATPNKLQESMFEKSLDNLNINVAKDPLEKPLIHPISLSDCEERSNSSVESIDINTNSLGLPQPRLMRSSSSTEDLRKQLLLPETKDKKKGILKRASTESTPLCNLSVPIPQKTVTFSVESPRRPDDRRKSSLEPIILKVNLGENKLENLQLNHGENPSLVATTFAIRHGLKKQERDELIKNLRSLIQD</sequence>
<gene>
    <name evidence="2" type="ORF">BSTOLATCC_MIC18544</name>
</gene>
<evidence type="ECO:0000313" key="3">
    <source>
        <dbReference type="Proteomes" id="UP001162131"/>
    </source>
</evidence>
<dbReference type="EMBL" id="CAJZBQ010000018">
    <property type="protein sequence ID" value="CAG9317292.1"/>
    <property type="molecule type" value="Genomic_DNA"/>
</dbReference>
<reference evidence="2" key="1">
    <citation type="submission" date="2021-09" db="EMBL/GenBank/DDBJ databases">
        <authorList>
            <consortium name="AG Swart"/>
            <person name="Singh M."/>
            <person name="Singh A."/>
            <person name="Seah K."/>
            <person name="Emmerich C."/>
        </authorList>
    </citation>
    <scope>NUCLEOTIDE SEQUENCE</scope>
    <source>
        <strain evidence="2">ATCC30299</strain>
    </source>
</reference>
<protein>
    <submittedName>
        <fullName evidence="2">Uncharacterized protein</fullName>
    </submittedName>
</protein>
<keyword evidence="3" id="KW-1185">Reference proteome</keyword>
<proteinExistence type="predicted"/>